<proteinExistence type="inferred from homology"/>
<feature type="transmembrane region" description="Helical" evidence="5">
    <location>
        <begin position="12"/>
        <end position="32"/>
    </location>
</feature>
<dbReference type="SUPFAM" id="SSF52540">
    <property type="entry name" value="P-loop containing nucleoside triphosphate hydrolases"/>
    <property type="match status" value="1"/>
</dbReference>
<dbReference type="PROSITE" id="PS00678">
    <property type="entry name" value="WD_REPEATS_1"/>
    <property type="match status" value="1"/>
</dbReference>
<dbReference type="InterPro" id="IPR015943">
    <property type="entry name" value="WD40/YVTN_repeat-like_dom_sf"/>
</dbReference>
<evidence type="ECO:0000256" key="3">
    <source>
        <dbReference type="ARBA" id="ARBA00022737"/>
    </source>
</evidence>
<evidence type="ECO:0008006" key="10">
    <source>
        <dbReference type="Google" id="ProtNLM"/>
    </source>
</evidence>
<evidence type="ECO:0000259" key="7">
    <source>
        <dbReference type="PROSITE" id="PS50837"/>
    </source>
</evidence>
<feature type="domain" description="PLD phosphodiesterase" evidence="6">
    <location>
        <begin position="422"/>
        <end position="448"/>
    </location>
</feature>
<dbReference type="GO" id="GO:0003824">
    <property type="term" value="F:catalytic activity"/>
    <property type="evidence" value="ECO:0007669"/>
    <property type="project" value="InterPro"/>
</dbReference>
<dbReference type="CDD" id="cd09107">
    <property type="entry name" value="PLDc_vPLD3_4_5_like_2"/>
    <property type="match status" value="1"/>
</dbReference>
<evidence type="ECO:0000259" key="6">
    <source>
        <dbReference type="PROSITE" id="PS50035"/>
    </source>
</evidence>
<dbReference type="Pfam" id="PF25469">
    <property type="entry name" value="WHD_NWD1"/>
    <property type="match status" value="1"/>
</dbReference>
<dbReference type="SUPFAM" id="SSF50998">
    <property type="entry name" value="Quinoprotein alcohol dehydrogenase-like"/>
    <property type="match status" value="1"/>
</dbReference>
<comment type="similarity">
    <text evidence="1">Belongs to the phospholipase D family.</text>
</comment>
<feature type="repeat" description="WD" evidence="4">
    <location>
        <begin position="1689"/>
        <end position="1726"/>
    </location>
</feature>
<dbReference type="GeneID" id="9825186"/>
<dbReference type="InterPro" id="IPR001680">
    <property type="entry name" value="WD40_rpt"/>
</dbReference>
<evidence type="ECO:0000256" key="1">
    <source>
        <dbReference type="ARBA" id="ARBA00008664"/>
    </source>
</evidence>
<dbReference type="InterPro" id="IPR052752">
    <property type="entry name" value="NACHT-WD_repeat"/>
</dbReference>
<dbReference type="Gene3D" id="1.25.40.370">
    <property type="match status" value="1"/>
</dbReference>
<dbReference type="SUPFAM" id="SSF50978">
    <property type="entry name" value="WD40 repeat-like"/>
    <property type="match status" value="1"/>
</dbReference>
<dbReference type="PROSITE" id="PS50035">
    <property type="entry name" value="PLD"/>
    <property type="match status" value="2"/>
</dbReference>
<dbReference type="InterPro" id="IPR019775">
    <property type="entry name" value="WD40_repeat_CS"/>
</dbReference>
<keyword evidence="5" id="KW-0472">Membrane</keyword>
<dbReference type="SMART" id="SM00155">
    <property type="entry name" value="PLDc"/>
    <property type="match status" value="2"/>
</dbReference>
<dbReference type="InterPro" id="IPR007111">
    <property type="entry name" value="NACHT_NTPase"/>
</dbReference>
<evidence type="ECO:0000256" key="4">
    <source>
        <dbReference type="PROSITE-ProRule" id="PRU00221"/>
    </source>
</evidence>
<dbReference type="CTD" id="9825186"/>
<dbReference type="InterPro" id="IPR032803">
    <property type="entry name" value="PLDc_3"/>
</dbReference>
<dbReference type="SMART" id="SM00320">
    <property type="entry name" value="WD40"/>
    <property type="match status" value="7"/>
</dbReference>
<accession>A0A6A5G9D1</accession>
<keyword evidence="2 4" id="KW-0853">WD repeat</keyword>
<organism evidence="8 9">
    <name type="scientific">Caenorhabditis remanei</name>
    <name type="common">Caenorhabditis vulgaris</name>
    <dbReference type="NCBI Taxonomy" id="31234"/>
    <lineage>
        <taxon>Eukaryota</taxon>
        <taxon>Metazoa</taxon>
        <taxon>Ecdysozoa</taxon>
        <taxon>Nematoda</taxon>
        <taxon>Chromadorea</taxon>
        <taxon>Rhabditida</taxon>
        <taxon>Rhabditina</taxon>
        <taxon>Rhabditomorpha</taxon>
        <taxon>Rhabditoidea</taxon>
        <taxon>Rhabditidae</taxon>
        <taxon>Peloderinae</taxon>
        <taxon>Caenorhabditis</taxon>
    </lineage>
</organism>
<dbReference type="Pfam" id="PF23586">
    <property type="entry name" value="Beta-prop_NWD2_C"/>
    <property type="match status" value="1"/>
</dbReference>
<dbReference type="InterPro" id="IPR056534">
    <property type="entry name" value="Beta-prop_NWD2_C"/>
</dbReference>
<dbReference type="EMBL" id="WUAV01000005">
    <property type="protein sequence ID" value="KAF1751192.1"/>
    <property type="molecule type" value="Genomic_DNA"/>
</dbReference>
<dbReference type="InterPro" id="IPR001736">
    <property type="entry name" value="PLipase_D/transphosphatidylase"/>
</dbReference>
<dbReference type="Pfam" id="PF13918">
    <property type="entry name" value="PLDc_3"/>
    <property type="match status" value="1"/>
</dbReference>
<keyword evidence="5" id="KW-0812">Transmembrane</keyword>
<evidence type="ECO:0000256" key="2">
    <source>
        <dbReference type="ARBA" id="ARBA00022574"/>
    </source>
</evidence>
<dbReference type="Proteomes" id="UP000483820">
    <property type="component" value="Chromosome V"/>
</dbReference>
<dbReference type="CDD" id="cd09106">
    <property type="entry name" value="PLDc_vPLD3_4_5_like_1"/>
    <property type="match status" value="1"/>
</dbReference>
<evidence type="ECO:0000313" key="9">
    <source>
        <dbReference type="Proteomes" id="UP000483820"/>
    </source>
</evidence>
<reference evidence="8 9" key="1">
    <citation type="submission" date="2019-12" db="EMBL/GenBank/DDBJ databases">
        <title>Chromosome-level assembly of the Caenorhabditis remanei genome.</title>
        <authorList>
            <person name="Teterina A.A."/>
            <person name="Willis J.H."/>
            <person name="Phillips P.C."/>
        </authorList>
    </citation>
    <scope>NUCLEOTIDE SEQUENCE [LARGE SCALE GENOMIC DNA]</scope>
    <source>
        <strain evidence="8 9">PX506</strain>
        <tissue evidence="8">Whole organism</tissue>
    </source>
</reference>
<dbReference type="Pfam" id="PF00400">
    <property type="entry name" value="WD40"/>
    <property type="match status" value="1"/>
</dbReference>
<dbReference type="InterPro" id="IPR036322">
    <property type="entry name" value="WD40_repeat_dom_sf"/>
</dbReference>
<gene>
    <name evidence="8" type="ORF">GCK72_017746</name>
</gene>
<dbReference type="PROSITE" id="PS50837">
    <property type="entry name" value="NACHT"/>
    <property type="match status" value="1"/>
</dbReference>
<dbReference type="Gene3D" id="3.40.50.300">
    <property type="entry name" value="P-loop containing nucleotide triphosphate hydrolases"/>
    <property type="match status" value="1"/>
</dbReference>
<feature type="domain" description="NACHT" evidence="7">
    <location>
        <begin position="817"/>
        <end position="1173"/>
    </location>
</feature>
<dbReference type="InterPro" id="IPR027417">
    <property type="entry name" value="P-loop_NTPase"/>
</dbReference>
<dbReference type="PANTHER" id="PTHR19871:SF14">
    <property type="entry name" value="DUF4062 DOMAIN-CONTAINING PROTEIN"/>
    <property type="match status" value="1"/>
</dbReference>
<dbReference type="PANTHER" id="PTHR19871">
    <property type="entry name" value="BETA TRANSDUCIN-RELATED PROTEIN"/>
    <property type="match status" value="1"/>
</dbReference>
<dbReference type="KEGG" id="crq:GCK72_017746"/>
<evidence type="ECO:0000256" key="5">
    <source>
        <dbReference type="SAM" id="Phobius"/>
    </source>
</evidence>
<keyword evidence="3" id="KW-0677">Repeat</keyword>
<dbReference type="InterPro" id="IPR011047">
    <property type="entry name" value="Quinoprotein_ADH-like_sf"/>
</dbReference>
<sequence>MKTRSLLLSHSLVAIVAVLITTAIWLTTYFVAVNPNINNGGNVVNNNFSNNYCPNTDNTCQLPPMPKCAETCEFVICESIPVGLTFNSSYPIFNSTTNCWLRLMKEAKEEILIGSYYWSLLVRDTGDGYDTDPTNTSGDGELIYNTLLSTAVDRNISVRIAQTYENGGYWETENLVQKSNGRIRVRSLDFTNWYPGGILHTKSWSVDGKHFYIGSANFDWRSLTNVKELGVAAFNCPCLANDLKNLLEIYWTMGAPGAQIPKQWDNSLSTPANHQTPMSVYQPTGSQAMYISASPPGFQSCGREDDLAAMIKTIDEAQEYLYMAVMDYAPSTMYLKNENKWKPELDNAIRRAAFERAVHVRLMISLWPHTYASAYGTLYSLQDISDHLPCYKWDSKDNCIKKGSIEIQLIEVPAMQYGKIPYARVYHNKYFVTDSAAYIGTSNWCSDYWQYTAGIGIIIRADDSTAKSQLVQQFTSIHERDWFSPYTIPLKNFTISDFQVVDMRWGVRDESTDDHMTTKLCLSEIANCQRLSVGANFVVFLCQKYGYRPIPSEILSTELEMLKRTLKEEHEDISLLDSWYIEDTNSVPPMFVLQQISSILVNFNNKRIPKLQEQDAKQWWECEAKMQQMLRKGARSCYEKGFLDHETMHNYFMSVTEREVVHGILKVKNPNEHCLCYIRHINNIALSQMKTASKFVDIAHNHVNSEAQKLLANLRDERVPAKLAMQNIRRSTVEWVGRDGIDVQYHAEYIRQFCTDFYTSITSMVDNAMEKHARFRDQLFTEVLTHLTTGITVSNMFFGRNEQLDCAKQYVLGNSNLPIILQGENGCGKTSLMAKIATQIRTWYDNTCEPIVLLRFLGTSPDSSNIAPLLTSVCDQIALNYDETLKNSSPTELSKLFQHFKKITYLATRERPLIILFDSLDLLSTIDGAHELLWFPPSLPPFVKLFASLTPGASLIYSKMQRLIEDKRQYLMVPSLGKELGFRVVQEWLSDKGRTLSERQWSTVSKALDKCTLPLFVKLIYATVARWKSYSRPQETILFSSLQESINVLFHRTESQHGKLLVSHALSYISAARSGISDSEVEDLISLDDKVLDDIYQYHLPPVRRIPPLLWSRIRSDLPGYLSERAADGVIVLNWYHQQFRQVAIERYFKNVNHLETCHSAMAEYFLGVWGGVPKPYQYTEMQKQRFGVTENEGLADRKVPKQPNVFSSKDGNHRYNTRKLNELPYHLLRSGRVDELLTLCLFDYEFLHAKVSSFPLQSLIADYEDAIQNVRDVEISRQLTLAVDALRLSASILSRNPSMLAFELLGRLLPLVATNKYVSKLLIKCDKEGPQHNAFVPAHHCFHAPGGPLKFSLEEHQFAVFGMQLTSDRKLLVSTSTQIIVWDVATGDIARVVNPNIDGVFFGLAVSENDKFAAAYTNNNQVIVASLVTGEFTAIDPEPFVTQMELQAIRFVGNNNILMWSKSQYLIYTVNGNIVSQGSESEGEHNNLVHIFYRDKLNMMFLLWTGERDEWRLVLKGTLNDEKTQTKGKLNNFYCEASITFLDNYFRKGFACVAHKSSLDPDGDHNFALVRIALSGSKYITEDVIQEGLPNRINDIKIFERNCAGSQSQNQNPWIVGVMIDSFLLYRDNCEFKPIFLKLPLNVRNIPIRPRHTTTAVTFASHDTVFVAGVRKHLFLWNVASTELLRSLDAHFGRILNLDSVSQLGQNILISSSLDHTIKIWNMENIFEKSFSVSTMEQSIEKISVAKDNPTLAAVQTRKNIGIWDIKSHRYIASLVANVHGAVVSDSLLAADGRTIVAIESDQLLLWDLRTQSVIHSVHAPNVFQIFYMNKEALIGVIYRQVDSAEQKIARLTIYSIADFSVQYNFEYPCRLFKDCAILRDGVTGVVITLFKGHDSLLVFDAVEKTQKMKFRPRQSKKQKDVMINKIIAMPSNSNQVIVVESDNKASVWDIRVRKFHRTLTQFNGVVSNDGKLGLFAPAKGGLFVIDMRSGQVAKTLIGNVTEGVNDVTCSFSPNGQYVFYYHSGHKTLRVFRVLDCQLIGTFRPHATITCWSYDPDGFFVILGAQDGSLLTVVLNDPLAKEETLNKIALLPCRRQLAEFLHIHVPEEAELDTFDLRNLGAVTAAVTRFKSLLDNKKGGGVTKKSHVCSIM</sequence>
<keyword evidence="5" id="KW-1133">Transmembrane helix</keyword>
<feature type="domain" description="PLD phosphodiesterase" evidence="6">
    <location>
        <begin position="195"/>
        <end position="222"/>
    </location>
</feature>
<comment type="caution">
    <text evidence="8">The sequence shown here is derived from an EMBL/GenBank/DDBJ whole genome shotgun (WGS) entry which is preliminary data.</text>
</comment>
<dbReference type="Pfam" id="PF05729">
    <property type="entry name" value="NACHT"/>
    <property type="match status" value="1"/>
</dbReference>
<dbReference type="InterPro" id="IPR057588">
    <property type="entry name" value="NWD1/2-like_WH"/>
</dbReference>
<name>A0A6A5G9D1_CAERE</name>
<evidence type="ECO:0000313" key="8">
    <source>
        <dbReference type="EMBL" id="KAF1751192.1"/>
    </source>
</evidence>
<protein>
    <recommendedName>
        <fullName evidence="10">PLD phosphodiesterase domain-containing protein</fullName>
    </recommendedName>
</protein>
<dbReference type="RefSeq" id="XP_053581149.1">
    <property type="nucleotide sequence ID" value="XM_053732236.1"/>
</dbReference>
<dbReference type="SUPFAM" id="SSF56024">
    <property type="entry name" value="Phospholipase D/nuclease"/>
    <property type="match status" value="2"/>
</dbReference>
<dbReference type="PROSITE" id="PS50082">
    <property type="entry name" value="WD_REPEATS_2"/>
    <property type="match status" value="1"/>
</dbReference>
<dbReference type="Gene3D" id="3.30.870.10">
    <property type="entry name" value="Endonuclease Chain A"/>
    <property type="match status" value="2"/>
</dbReference>
<dbReference type="Gene3D" id="2.130.10.10">
    <property type="entry name" value="YVTN repeat-like/Quinoprotein amine dehydrogenase"/>
    <property type="match status" value="3"/>
</dbReference>